<name>A0ABY7T181_9SPHI</name>
<dbReference type="PROSITE" id="PS50213">
    <property type="entry name" value="FAS1"/>
    <property type="match status" value="1"/>
</dbReference>
<gene>
    <name evidence="2" type="ORF">PQO05_15510</name>
</gene>
<proteinExistence type="predicted"/>
<feature type="domain" description="FAS1" evidence="1">
    <location>
        <begin position="54"/>
        <end position="199"/>
    </location>
</feature>
<dbReference type="Proteomes" id="UP001216139">
    <property type="component" value="Chromosome"/>
</dbReference>
<dbReference type="EMBL" id="CP117167">
    <property type="protein sequence ID" value="WCT10141.1"/>
    <property type="molecule type" value="Genomic_DNA"/>
</dbReference>
<organism evidence="2 3">
    <name type="scientific">Mucilaginibacter jinjuensis</name>
    <dbReference type="NCBI Taxonomy" id="1176721"/>
    <lineage>
        <taxon>Bacteria</taxon>
        <taxon>Pseudomonadati</taxon>
        <taxon>Bacteroidota</taxon>
        <taxon>Sphingobacteriia</taxon>
        <taxon>Sphingobacteriales</taxon>
        <taxon>Sphingobacteriaceae</taxon>
        <taxon>Mucilaginibacter</taxon>
    </lineage>
</organism>
<evidence type="ECO:0000313" key="3">
    <source>
        <dbReference type="Proteomes" id="UP001216139"/>
    </source>
</evidence>
<dbReference type="Gene3D" id="2.30.180.10">
    <property type="entry name" value="FAS1 domain"/>
    <property type="match status" value="1"/>
</dbReference>
<dbReference type="InterPro" id="IPR000782">
    <property type="entry name" value="FAS1_domain"/>
</dbReference>
<evidence type="ECO:0000259" key="1">
    <source>
        <dbReference type="PROSITE" id="PS50213"/>
    </source>
</evidence>
<dbReference type="SMART" id="SM00554">
    <property type="entry name" value="FAS1"/>
    <property type="match status" value="1"/>
</dbReference>
<dbReference type="SUPFAM" id="SSF82153">
    <property type="entry name" value="FAS1 domain"/>
    <property type="match status" value="1"/>
</dbReference>
<reference evidence="2 3" key="1">
    <citation type="submission" date="2023-02" db="EMBL/GenBank/DDBJ databases">
        <title>Genome sequence of Mucilaginibacter jinjuensis strain KACC 16571.</title>
        <authorList>
            <person name="Kim S."/>
            <person name="Heo J."/>
            <person name="Kwon S.-W."/>
        </authorList>
    </citation>
    <scope>NUCLEOTIDE SEQUENCE [LARGE SCALE GENOMIC DNA]</scope>
    <source>
        <strain evidence="2 3">KACC 16571</strain>
    </source>
</reference>
<dbReference type="Pfam" id="PF02469">
    <property type="entry name" value="Fasciclin"/>
    <property type="match status" value="1"/>
</dbReference>
<dbReference type="InterPro" id="IPR050904">
    <property type="entry name" value="Adhesion/Biosynth-related"/>
</dbReference>
<dbReference type="PANTHER" id="PTHR10900:SF77">
    <property type="entry name" value="FI19380P1"/>
    <property type="match status" value="1"/>
</dbReference>
<keyword evidence="3" id="KW-1185">Reference proteome</keyword>
<dbReference type="RefSeq" id="WP_273628253.1">
    <property type="nucleotide sequence ID" value="NZ_CP117167.1"/>
</dbReference>
<protein>
    <submittedName>
        <fullName evidence="2">Fasciclin domain-containing protein</fullName>
    </submittedName>
</protein>
<dbReference type="InterPro" id="IPR036378">
    <property type="entry name" value="FAS1_dom_sf"/>
</dbReference>
<accession>A0ABY7T181</accession>
<sequence length="206" mass="22166">MQKALLIFILICVSITTYGQKVAMSSAPVTDSVRVKINKSKKVKTVDGVDMFAAKDIIQNLTIDPEFSILVKAIRVDGLTGTFKSKGPITLFAPNNAAFKKLPAGKLDTLMKPAHNLDLCNVLTCHAVSGILNKRSITKKIRKGKGTAVLITLAGCTIKATIDKNDNIILTDENGNKSTIEIDDIEQSNGIIHVINGVLIPKTKAI</sequence>
<evidence type="ECO:0000313" key="2">
    <source>
        <dbReference type="EMBL" id="WCT10141.1"/>
    </source>
</evidence>
<dbReference type="PANTHER" id="PTHR10900">
    <property type="entry name" value="PERIOSTIN-RELATED"/>
    <property type="match status" value="1"/>
</dbReference>